<keyword evidence="2 4" id="KW-0813">Transport</keyword>
<dbReference type="InterPro" id="IPR038495">
    <property type="entry name" value="ATPase_E_C"/>
</dbReference>
<gene>
    <name evidence="5" type="primary">atpE_1</name>
    <name evidence="4" type="synonym">atpE</name>
    <name evidence="5" type="ORF">CLTEP_10130</name>
</gene>
<dbReference type="HAMAP" id="MF_00311">
    <property type="entry name" value="ATP_synth_E_arch"/>
    <property type="match status" value="1"/>
</dbReference>
<dbReference type="EMBL" id="LTBA01000007">
    <property type="protein sequence ID" value="KYH35020.1"/>
    <property type="molecule type" value="Genomic_DNA"/>
</dbReference>
<dbReference type="PATRIC" id="fig|1121338.3.peg.1046"/>
<evidence type="ECO:0000256" key="2">
    <source>
        <dbReference type="ARBA" id="ARBA00022448"/>
    </source>
</evidence>
<dbReference type="Gene3D" id="3.30.2320.30">
    <property type="entry name" value="ATP synthase, E subunit, C-terminal"/>
    <property type="match status" value="1"/>
</dbReference>
<evidence type="ECO:0000256" key="3">
    <source>
        <dbReference type="ARBA" id="ARBA00023065"/>
    </source>
</evidence>
<reference evidence="5 6" key="1">
    <citation type="submission" date="2016-02" db="EMBL/GenBank/DDBJ databases">
        <title>Genome sequence of Clostridium tepidiprofundi DSM 19306.</title>
        <authorList>
            <person name="Poehlein A."/>
            <person name="Daniel R."/>
        </authorList>
    </citation>
    <scope>NUCLEOTIDE SEQUENCE [LARGE SCALE GENOMIC DNA]</scope>
    <source>
        <strain evidence="5 6">DSM 19306</strain>
    </source>
</reference>
<accession>A0A151B5E1</accession>
<name>A0A151B5E1_9CLOT</name>
<dbReference type="Proteomes" id="UP000075531">
    <property type="component" value="Unassembled WGS sequence"/>
</dbReference>
<dbReference type="STRING" id="1121338.CLTEP_10130"/>
<keyword evidence="4" id="KW-0375">Hydrogen ion transport</keyword>
<protein>
    <recommendedName>
        <fullName evidence="4">V-type proton ATPase subunit E</fullName>
    </recommendedName>
    <alternativeName>
        <fullName evidence="4">V-ATPase subunit E</fullName>
    </alternativeName>
</protein>
<organism evidence="5 6">
    <name type="scientific">Clostridium tepidiprofundi DSM 19306</name>
    <dbReference type="NCBI Taxonomy" id="1121338"/>
    <lineage>
        <taxon>Bacteria</taxon>
        <taxon>Bacillati</taxon>
        <taxon>Bacillota</taxon>
        <taxon>Clostridia</taxon>
        <taxon>Eubacteriales</taxon>
        <taxon>Clostridiaceae</taxon>
        <taxon>Clostridium</taxon>
    </lineage>
</organism>
<dbReference type="GO" id="GO:0033178">
    <property type="term" value="C:proton-transporting two-sector ATPase complex, catalytic domain"/>
    <property type="evidence" value="ECO:0007669"/>
    <property type="project" value="InterPro"/>
</dbReference>
<evidence type="ECO:0000256" key="1">
    <source>
        <dbReference type="ARBA" id="ARBA00005901"/>
    </source>
</evidence>
<dbReference type="RefSeq" id="WP_066823491.1">
    <property type="nucleotide sequence ID" value="NZ_LTBA01000007.1"/>
</dbReference>
<evidence type="ECO:0000313" key="6">
    <source>
        <dbReference type="Proteomes" id="UP000075531"/>
    </source>
</evidence>
<dbReference type="GO" id="GO:0042777">
    <property type="term" value="P:proton motive force-driven plasma membrane ATP synthesis"/>
    <property type="evidence" value="ECO:0007669"/>
    <property type="project" value="UniProtKB-UniRule"/>
</dbReference>
<sequence length="199" mass="22706">MANIESLVNKIIEDAQREADSIVSIAQDKKSKMINIEKEKAEAEKDEILAKAKIEAQTRKERVISNAKLQVRNNKLQAKQEVMDRVFEIALEQLRNLPCDMFSKFVKTSVMSSDVDGNEKIIVNEKYKSKFNDELMNDINNSLKETGKVSNVDLSVETRDIKDGFILAKKGIELNYTFEDLMNSIREDIEGDILAVLFE</sequence>
<comment type="caution">
    <text evidence="5">The sequence shown here is derived from an EMBL/GenBank/DDBJ whole genome shotgun (WGS) entry which is preliminary data.</text>
</comment>
<evidence type="ECO:0000256" key="4">
    <source>
        <dbReference type="HAMAP-Rule" id="MF_00311"/>
    </source>
</evidence>
<dbReference type="InterPro" id="IPR002842">
    <property type="entry name" value="ATPase_V1_Esu"/>
</dbReference>
<dbReference type="GO" id="GO:0046961">
    <property type="term" value="F:proton-transporting ATPase activity, rotational mechanism"/>
    <property type="evidence" value="ECO:0007669"/>
    <property type="project" value="InterPro"/>
</dbReference>
<keyword evidence="4" id="KW-0066">ATP synthesis</keyword>
<keyword evidence="3 4" id="KW-0406">Ion transport</keyword>
<dbReference type="AlphaFoldDB" id="A0A151B5E1"/>
<keyword evidence="6" id="KW-1185">Reference proteome</keyword>
<comment type="function">
    <text evidence="4">Produces ATP from ADP in the presence of a proton gradient across the membrane.</text>
</comment>
<dbReference type="Gene3D" id="1.20.5.620">
    <property type="entry name" value="F1F0 ATP synthase subunit B, membrane domain"/>
    <property type="match status" value="1"/>
</dbReference>
<proteinExistence type="inferred from homology"/>
<evidence type="ECO:0000313" key="5">
    <source>
        <dbReference type="EMBL" id="KYH35020.1"/>
    </source>
</evidence>
<dbReference type="GO" id="GO:0046933">
    <property type="term" value="F:proton-transporting ATP synthase activity, rotational mechanism"/>
    <property type="evidence" value="ECO:0007669"/>
    <property type="project" value="UniProtKB-UniRule"/>
</dbReference>
<dbReference type="SUPFAM" id="SSF160527">
    <property type="entry name" value="V-type ATPase subunit E-like"/>
    <property type="match status" value="1"/>
</dbReference>
<comment type="similarity">
    <text evidence="1 4">Belongs to the V-ATPase E subunit family.</text>
</comment>
<dbReference type="Pfam" id="PF01991">
    <property type="entry name" value="vATP-synt_E"/>
    <property type="match status" value="1"/>
</dbReference>
<dbReference type="OrthoDB" id="1749765at2"/>
<dbReference type="GO" id="GO:0005524">
    <property type="term" value="F:ATP binding"/>
    <property type="evidence" value="ECO:0007669"/>
    <property type="project" value="UniProtKB-UniRule"/>
</dbReference>